<proteinExistence type="predicted"/>
<dbReference type="Gene3D" id="3.30.420.10">
    <property type="entry name" value="Ribonuclease H-like superfamily/Ribonuclease H"/>
    <property type="match status" value="1"/>
</dbReference>
<feature type="compositionally biased region" description="Basic and acidic residues" evidence="1">
    <location>
        <begin position="8"/>
        <end position="38"/>
    </location>
</feature>
<reference evidence="2 3" key="1">
    <citation type="journal article" date="2022" name="Allergy">
        <title>Genome assembly and annotation of Periplaneta americana reveal a comprehensive cockroach allergen profile.</title>
        <authorList>
            <person name="Wang L."/>
            <person name="Xiong Q."/>
            <person name="Saelim N."/>
            <person name="Wang L."/>
            <person name="Nong W."/>
            <person name="Wan A.T."/>
            <person name="Shi M."/>
            <person name="Liu X."/>
            <person name="Cao Q."/>
            <person name="Hui J.H.L."/>
            <person name="Sookrung N."/>
            <person name="Leung T.F."/>
            <person name="Tungtrongchitr A."/>
            <person name="Tsui S.K.W."/>
        </authorList>
    </citation>
    <scope>NUCLEOTIDE SEQUENCE [LARGE SCALE GENOMIC DNA]</scope>
    <source>
        <strain evidence="2">PWHHKU_190912</strain>
    </source>
</reference>
<dbReference type="Proteomes" id="UP001148838">
    <property type="component" value="Unassembled WGS sequence"/>
</dbReference>
<evidence type="ECO:0008006" key="4">
    <source>
        <dbReference type="Google" id="ProtNLM"/>
    </source>
</evidence>
<comment type="caution">
    <text evidence="2">The sequence shown here is derived from an EMBL/GenBank/DDBJ whole genome shotgun (WGS) entry which is preliminary data.</text>
</comment>
<feature type="region of interest" description="Disordered" evidence="1">
    <location>
        <begin position="1"/>
        <end position="38"/>
    </location>
</feature>
<evidence type="ECO:0000256" key="1">
    <source>
        <dbReference type="SAM" id="MobiDB-lite"/>
    </source>
</evidence>
<sequence length="469" mass="54985">MQGDEDECKDKKGNIRRRREYDERKENARRVQDEQLEHKGDDREVLELNGLHQQLVYADVVKKLGENPQTIRENTEILLEANKAIGLEVNPKMTNCETWTLTLREEQRLRVFEHKVLRKIFGAKRDEVTAEWRKLHNVELHALYSSPDIIRNIKSRWTRPLRRPRRKWEDNIKMDLREVGYDDRDWINLAQDRDRWRAHMRAAMNLRVPEKPDEATFHTSGKINKHNCHVWGTQKPHRIIEHERDSPKVNVFCALSQRKLYGPFFFIEATVTGHSYLDMLEQWLVPQFRQDLDDDFIFQKDGGPVHFHNAVCAYLNTEMSDRWIGQYAIREVQDNREGLELNGLHQLLVYADDVNMLGENTQTIRENTEILLEASKEIRLEANPEKTKYMIMSRDENIVAKYFISQRISITKQKNALTKATGKKISLLPTVIATSSRKSQIAFDLRKAFLAAEIPLWKVQGCGSSAGFL</sequence>
<name>A0ABQ8S712_PERAM</name>
<dbReference type="InterPro" id="IPR036397">
    <property type="entry name" value="RNaseH_sf"/>
</dbReference>
<dbReference type="PANTHER" id="PTHR47326:SF1">
    <property type="entry name" value="HTH PSQ-TYPE DOMAIN-CONTAINING PROTEIN"/>
    <property type="match status" value="1"/>
</dbReference>
<protein>
    <recommendedName>
        <fullName evidence="4">Reverse transcriptase domain-containing protein</fullName>
    </recommendedName>
</protein>
<evidence type="ECO:0000313" key="3">
    <source>
        <dbReference type="Proteomes" id="UP001148838"/>
    </source>
</evidence>
<dbReference type="EMBL" id="JAJSOF020000033">
    <property type="protein sequence ID" value="KAJ4429745.1"/>
    <property type="molecule type" value="Genomic_DNA"/>
</dbReference>
<dbReference type="PANTHER" id="PTHR47326">
    <property type="entry name" value="TRANSPOSABLE ELEMENT TC3 TRANSPOSASE-LIKE PROTEIN"/>
    <property type="match status" value="1"/>
</dbReference>
<accession>A0ABQ8S712</accession>
<organism evidence="2 3">
    <name type="scientific">Periplaneta americana</name>
    <name type="common">American cockroach</name>
    <name type="synonym">Blatta americana</name>
    <dbReference type="NCBI Taxonomy" id="6978"/>
    <lineage>
        <taxon>Eukaryota</taxon>
        <taxon>Metazoa</taxon>
        <taxon>Ecdysozoa</taxon>
        <taxon>Arthropoda</taxon>
        <taxon>Hexapoda</taxon>
        <taxon>Insecta</taxon>
        <taxon>Pterygota</taxon>
        <taxon>Neoptera</taxon>
        <taxon>Polyneoptera</taxon>
        <taxon>Dictyoptera</taxon>
        <taxon>Blattodea</taxon>
        <taxon>Blattoidea</taxon>
        <taxon>Blattidae</taxon>
        <taxon>Blattinae</taxon>
        <taxon>Periplaneta</taxon>
    </lineage>
</organism>
<keyword evidence="3" id="KW-1185">Reference proteome</keyword>
<gene>
    <name evidence="2" type="ORF">ANN_21949</name>
</gene>
<evidence type="ECO:0000313" key="2">
    <source>
        <dbReference type="EMBL" id="KAJ4429745.1"/>
    </source>
</evidence>